<feature type="compositionally biased region" description="Basic and acidic residues" evidence="1">
    <location>
        <begin position="705"/>
        <end position="726"/>
    </location>
</feature>
<sequence length="1051" mass="114995">MSKYMVRLKNINPTLECDSLASLLDSYSLGFPGVEFSLKDLRTNTFQVQPLSSSILEKFSGISGIKASDMIKISYQKGQWELSGLISRKSDDSKSDLQFVFLNKRPILGRSRLHELFIRQLMNSSLIQSTSSCISKTYPVFLLFVNCPSRMFDITYEPRRTVVEFGNWELLAEHFRNLIRRTSEEMSGVVKPTGDEEGPTSHQIGLLGARTAVAGRPLAEALTPGEYRAREGRTATRKTATRKTTSTVVGDRSQQKTVVSASFKRFAFEKSAGAKTAEGAELSKSADEVQGEAPTGLSKEDKKKLLLFGSKGLLSFAALARSSPEESELASSSPSDGMTYPRMESHETAGGRGDDVSGPPKRARVAGDGDRSRSAEDTKTRSAPDYGRSRHPPQRDKSSSSPPSSGPPSDLFPVKPRVTETQEFLITRWTKRPLKRSAETRTPFEITRIDERVRIQDLSYGHRPPRSPRAAYRSARTHEVPSPRLSSDTMRDIQRSFTTQKSWRRETLYDRRKRLTGRFRTKSECNRELNQVRYRLEQLCREERREEVSQYDSSSHVPPTPVCLKLPSALCSITSPPTAPPCSPVKGFLISSSASSPMAMSSASSRLASHSPALSSSPDRQPQPPRFDGETTAPVTSDQSITASKTTEPAVAQTTWKTARQESVQTTGKLSETTVSRSMAQTTVHGSPQSESSSLHEPFPSPDTEEQRSRLQERESKELPDGGRVDETVREAVREEIHLAVEPSISTHMDVLGNQLGETGLGNLSAMDLSGTESSPAKAVGVADIDRSIVEPEKRVSREEVFRGDSILDQAVAEEKETTKESVKGEENEITTEEQLNEKNLGGLFEEAIISEVLGDLEEQSPTSIFGTGEGPSIQEVEKQWDAQNTAVPMDTSVLAGEQEELPSAMEHLVCQSGGEFMHSEPGGSEIQEREPQRAPGSPESHSSGAEAVEDHLAYIHGTMLPTLFNWSPNAGIPGTPQAEVVPKIQPDSSVQCPLGTGGIIDAARHNRLAPALLEMLLLMSTNGSVRGVARIFSGTSGSHLGEPGPRGPRG</sequence>
<dbReference type="GO" id="GO:0006298">
    <property type="term" value="P:mismatch repair"/>
    <property type="evidence" value="ECO:0007669"/>
    <property type="project" value="InterPro"/>
</dbReference>
<feature type="region of interest" description="Disordered" evidence="1">
    <location>
        <begin position="459"/>
        <end position="489"/>
    </location>
</feature>
<feature type="region of interest" description="Disordered" evidence="1">
    <location>
        <begin position="915"/>
        <end position="945"/>
    </location>
</feature>
<dbReference type="EMBL" id="OB666006">
    <property type="protein sequence ID" value="CAD7233303.1"/>
    <property type="molecule type" value="Genomic_DNA"/>
</dbReference>
<reference evidence="2" key="1">
    <citation type="submission" date="2020-11" db="EMBL/GenBank/DDBJ databases">
        <authorList>
            <person name="Tran Van P."/>
        </authorList>
    </citation>
    <scope>NUCLEOTIDE SEQUENCE</scope>
</reference>
<dbReference type="PANTHER" id="PTHR10073:SF47">
    <property type="entry name" value="DNA MISMATCH REPAIR PROTEIN MLH3"/>
    <property type="match status" value="1"/>
</dbReference>
<dbReference type="PANTHER" id="PTHR10073">
    <property type="entry name" value="DNA MISMATCH REPAIR PROTEIN MLH, PMS, MUTL"/>
    <property type="match status" value="1"/>
</dbReference>
<dbReference type="GO" id="GO:0030983">
    <property type="term" value="F:mismatched DNA binding"/>
    <property type="evidence" value="ECO:0007669"/>
    <property type="project" value="InterPro"/>
</dbReference>
<feature type="compositionally biased region" description="Basic and acidic residues" evidence="1">
    <location>
        <begin position="343"/>
        <end position="355"/>
    </location>
</feature>
<feature type="compositionally biased region" description="Low complexity" evidence="1">
    <location>
        <begin position="601"/>
        <end position="620"/>
    </location>
</feature>
<proteinExistence type="predicted"/>
<dbReference type="GO" id="GO:0140664">
    <property type="term" value="F:ATP-dependent DNA damage sensor activity"/>
    <property type="evidence" value="ECO:0007669"/>
    <property type="project" value="InterPro"/>
</dbReference>
<dbReference type="Pfam" id="PF01119">
    <property type="entry name" value="DNA_mis_repair"/>
    <property type="match status" value="1"/>
</dbReference>
<feature type="compositionally biased region" description="Polar residues" evidence="1">
    <location>
        <begin position="633"/>
        <end position="695"/>
    </location>
</feature>
<organism evidence="2">
    <name type="scientific">Cyprideis torosa</name>
    <dbReference type="NCBI Taxonomy" id="163714"/>
    <lineage>
        <taxon>Eukaryota</taxon>
        <taxon>Metazoa</taxon>
        <taxon>Ecdysozoa</taxon>
        <taxon>Arthropoda</taxon>
        <taxon>Crustacea</taxon>
        <taxon>Oligostraca</taxon>
        <taxon>Ostracoda</taxon>
        <taxon>Podocopa</taxon>
        <taxon>Podocopida</taxon>
        <taxon>Cytherocopina</taxon>
        <taxon>Cytheroidea</taxon>
        <taxon>Cytherideidae</taxon>
        <taxon>Cyprideis</taxon>
    </lineage>
</organism>
<dbReference type="InterPro" id="IPR013507">
    <property type="entry name" value="DNA_mismatch_S5_2-like"/>
</dbReference>
<feature type="compositionally biased region" description="Basic and acidic residues" evidence="1">
    <location>
        <begin position="365"/>
        <end position="382"/>
    </location>
</feature>
<dbReference type="AlphaFoldDB" id="A0A7R8ZR54"/>
<dbReference type="OrthoDB" id="429932at2759"/>
<dbReference type="GO" id="GO:0016887">
    <property type="term" value="F:ATP hydrolysis activity"/>
    <property type="evidence" value="ECO:0007669"/>
    <property type="project" value="InterPro"/>
</dbReference>
<dbReference type="SUPFAM" id="SSF54211">
    <property type="entry name" value="Ribosomal protein S5 domain 2-like"/>
    <property type="match status" value="1"/>
</dbReference>
<dbReference type="InterPro" id="IPR038973">
    <property type="entry name" value="MutL/Mlh/Pms-like"/>
</dbReference>
<dbReference type="GO" id="GO:0032300">
    <property type="term" value="C:mismatch repair complex"/>
    <property type="evidence" value="ECO:0007669"/>
    <property type="project" value="InterPro"/>
</dbReference>
<dbReference type="InterPro" id="IPR020568">
    <property type="entry name" value="Ribosomal_Su5_D2-typ_SF"/>
</dbReference>
<protein>
    <submittedName>
        <fullName evidence="2">Uncharacterized protein</fullName>
    </submittedName>
</protein>
<name>A0A7R8ZR54_9CRUS</name>
<evidence type="ECO:0000256" key="1">
    <source>
        <dbReference type="SAM" id="MobiDB-lite"/>
    </source>
</evidence>
<evidence type="ECO:0000313" key="2">
    <source>
        <dbReference type="EMBL" id="CAD7233303.1"/>
    </source>
</evidence>
<dbReference type="SMART" id="SM01340">
    <property type="entry name" value="DNA_mis_repair"/>
    <property type="match status" value="1"/>
</dbReference>
<feature type="compositionally biased region" description="Low complexity" evidence="1">
    <location>
        <begin position="399"/>
        <end position="409"/>
    </location>
</feature>
<dbReference type="InterPro" id="IPR014721">
    <property type="entry name" value="Ribsml_uS5_D2-typ_fold_subgr"/>
</dbReference>
<dbReference type="Gene3D" id="3.30.230.10">
    <property type="match status" value="1"/>
</dbReference>
<accession>A0A7R8ZR54</accession>
<feature type="region of interest" description="Disordered" evidence="1">
    <location>
        <begin position="601"/>
        <end position="726"/>
    </location>
</feature>
<feature type="region of interest" description="Disordered" evidence="1">
    <location>
        <begin position="322"/>
        <end position="417"/>
    </location>
</feature>
<feature type="region of interest" description="Disordered" evidence="1">
    <location>
        <begin position="274"/>
        <end position="298"/>
    </location>
</feature>
<gene>
    <name evidence="2" type="ORF">CTOB1V02_LOCUS11126</name>
</gene>
<dbReference type="GO" id="GO:0005524">
    <property type="term" value="F:ATP binding"/>
    <property type="evidence" value="ECO:0007669"/>
    <property type="project" value="InterPro"/>
</dbReference>